<dbReference type="AlphaFoldDB" id="A0A0J6FRF5"/>
<evidence type="ECO:0000256" key="1">
    <source>
        <dbReference type="ARBA" id="ARBA00006754"/>
    </source>
</evidence>
<comment type="caution">
    <text evidence="5">The sequence shown here is derived from an EMBL/GenBank/DDBJ whole genome shotgun (WGS) entry which is preliminary data.</text>
</comment>
<sequence length="397" mass="45644">MIISPPLAQSIVEETEKIISRNINFMDGEGKIIASTDPNRIGHFHGGAYTVLQRHQSLVIEEDDELEGTRKGINLPVFLHDQIIGVIGITGAPEEIKQMGEVIQKMTEILVKEAYLDEQLELEDRAKEAFIDEWIDGKWENDKLFASRGWILGINVHIPRVAVILDMIGMNDLIYEKLSSYQADVKGELEIQRFRRDILQEIQSRFPPNSQHVIIPTGSTRYTLLLSVNDQVPESNRKRKIQFRLEQIQQAIESTYPFTMAAGIGRMYNTPREISKSVQESEKALLHSRKQSNLFFYDQLGIESFLYDLSPEVRLDFVERILPLERVEKKDQLIQTLETFYKANGSIQKASSELFIHKNTLQYRLKKISELTGYDPRNYEDAVLLQVALAFYKSNPA</sequence>
<feature type="domain" description="CdaR GGDEF-like" evidence="4">
    <location>
        <begin position="142"/>
        <end position="285"/>
    </location>
</feature>
<protein>
    <recommendedName>
        <fullName evidence="7">Carbohydrate diacid regulator</fullName>
    </recommendedName>
</protein>
<dbReference type="RefSeq" id="WP_048311638.1">
    <property type="nucleotide sequence ID" value="NZ_CP119526.1"/>
</dbReference>
<gene>
    <name evidence="5" type="ORF">AB986_13490</name>
</gene>
<comment type="similarity">
    <text evidence="1">Belongs to the CdaR family.</text>
</comment>
<name>A0A0J6FRF5_9BACL</name>
<dbReference type="STRING" id="157733.AB986_13490"/>
<evidence type="ECO:0000259" key="3">
    <source>
        <dbReference type="Pfam" id="PF13556"/>
    </source>
</evidence>
<dbReference type="Pfam" id="PF13556">
    <property type="entry name" value="HTH_30"/>
    <property type="match status" value="1"/>
</dbReference>
<dbReference type="InterPro" id="IPR041522">
    <property type="entry name" value="CdaR_GGDEF"/>
</dbReference>
<proteinExistence type="inferred from homology"/>
<evidence type="ECO:0008006" key="7">
    <source>
        <dbReference type="Google" id="ProtNLM"/>
    </source>
</evidence>
<feature type="domain" description="PucR C-terminal helix-turn-helix" evidence="3">
    <location>
        <begin position="333"/>
        <end position="390"/>
    </location>
</feature>
<dbReference type="OrthoDB" id="9792148at2"/>
<dbReference type="EMBL" id="LELK01000004">
    <property type="protein sequence ID" value="KMM36922.1"/>
    <property type="molecule type" value="Genomic_DNA"/>
</dbReference>
<evidence type="ECO:0000313" key="5">
    <source>
        <dbReference type="EMBL" id="KMM36922.1"/>
    </source>
</evidence>
<evidence type="ECO:0000259" key="4">
    <source>
        <dbReference type="Pfam" id="PF17853"/>
    </source>
</evidence>
<feature type="domain" description="Putative sugar diacid recognition" evidence="2">
    <location>
        <begin position="4"/>
        <end position="134"/>
    </location>
</feature>
<reference evidence="5" key="1">
    <citation type="submission" date="2015-06" db="EMBL/GenBank/DDBJ databases">
        <authorList>
            <person name="Liu B."/>
            <person name="Wang J."/>
            <person name="Zhu Y."/>
            <person name="Liu G."/>
            <person name="Chen Q."/>
            <person name="Zheng C."/>
            <person name="Che J."/>
            <person name="Ge C."/>
            <person name="Shi H."/>
            <person name="Pan Z."/>
            <person name="Liu X."/>
        </authorList>
    </citation>
    <scope>NUCLEOTIDE SEQUENCE [LARGE SCALE GENOMIC DNA]</scope>
    <source>
        <strain evidence="5">DSM 16346</strain>
    </source>
</reference>
<dbReference type="Proteomes" id="UP000035996">
    <property type="component" value="Unassembled WGS sequence"/>
</dbReference>
<dbReference type="Pfam" id="PF17853">
    <property type="entry name" value="GGDEF_2"/>
    <property type="match status" value="1"/>
</dbReference>
<dbReference type="InterPro" id="IPR042070">
    <property type="entry name" value="PucR_C-HTH_sf"/>
</dbReference>
<dbReference type="Gene3D" id="1.10.10.2840">
    <property type="entry name" value="PucR C-terminal helix-turn-helix domain"/>
    <property type="match status" value="1"/>
</dbReference>
<dbReference type="Pfam" id="PF05651">
    <property type="entry name" value="Diacid_rec"/>
    <property type="match status" value="1"/>
</dbReference>
<dbReference type="InterPro" id="IPR025736">
    <property type="entry name" value="PucR_C-HTH_dom"/>
</dbReference>
<accession>A0A0J6FRF5</accession>
<dbReference type="InterPro" id="IPR051448">
    <property type="entry name" value="CdaR-like_regulators"/>
</dbReference>
<organism evidence="5 6">
    <name type="scientific">Guptibacillus hwajinpoensis</name>
    <dbReference type="NCBI Taxonomy" id="208199"/>
    <lineage>
        <taxon>Bacteria</taxon>
        <taxon>Bacillati</taxon>
        <taxon>Bacillota</taxon>
        <taxon>Bacilli</taxon>
        <taxon>Bacillales</taxon>
        <taxon>Guptibacillaceae</taxon>
        <taxon>Guptibacillus</taxon>
    </lineage>
</organism>
<dbReference type="PATRIC" id="fig|157733.3.peg.745"/>
<dbReference type="PANTHER" id="PTHR33744">
    <property type="entry name" value="CARBOHYDRATE DIACID REGULATOR"/>
    <property type="match status" value="1"/>
</dbReference>
<evidence type="ECO:0000313" key="6">
    <source>
        <dbReference type="Proteomes" id="UP000035996"/>
    </source>
</evidence>
<dbReference type="InterPro" id="IPR008599">
    <property type="entry name" value="Diacid_rec"/>
</dbReference>
<keyword evidence="6" id="KW-1185">Reference proteome</keyword>
<dbReference type="PANTHER" id="PTHR33744:SF16">
    <property type="entry name" value="CARBOHYDRATE DIACID REGULATOR"/>
    <property type="match status" value="1"/>
</dbReference>
<evidence type="ECO:0000259" key="2">
    <source>
        <dbReference type="Pfam" id="PF05651"/>
    </source>
</evidence>